<keyword evidence="2 6" id="KW-0689">Ribosomal protein</keyword>
<evidence type="ECO:0000256" key="1">
    <source>
        <dbReference type="ARBA" id="ARBA00006242"/>
    </source>
</evidence>
<dbReference type="PRINTS" id="PR00395">
    <property type="entry name" value="RIBOSOMALS2"/>
</dbReference>
<dbReference type="EMBL" id="SOIJ01000066">
    <property type="protein sequence ID" value="TET93805.1"/>
    <property type="molecule type" value="Genomic_DNA"/>
</dbReference>
<dbReference type="GO" id="GO:0006412">
    <property type="term" value="P:translation"/>
    <property type="evidence" value="ECO:0007669"/>
    <property type="project" value="InterPro"/>
</dbReference>
<dbReference type="Proteomes" id="UP000316925">
    <property type="component" value="Unassembled WGS sequence"/>
</dbReference>
<dbReference type="InterPro" id="IPR023591">
    <property type="entry name" value="Ribosomal_uS2_flav_dom_sf"/>
</dbReference>
<evidence type="ECO:0000256" key="4">
    <source>
        <dbReference type="ARBA" id="ARBA00035256"/>
    </source>
</evidence>
<dbReference type="PANTHER" id="PTHR12534">
    <property type="entry name" value="30S RIBOSOMAL PROTEIN S2 PROKARYOTIC AND ORGANELLAR"/>
    <property type="match status" value="1"/>
</dbReference>
<evidence type="ECO:0000256" key="2">
    <source>
        <dbReference type="ARBA" id="ARBA00022980"/>
    </source>
</evidence>
<dbReference type="Gene3D" id="1.10.287.610">
    <property type="entry name" value="Helix hairpin bin"/>
    <property type="match status" value="1"/>
</dbReference>
<dbReference type="InterPro" id="IPR005706">
    <property type="entry name" value="Ribosomal_uS2_bac/mit/plastid"/>
</dbReference>
<accession>A0A523YQL6</accession>
<dbReference type="NCBIfam" id="TIGR01011">
    <property type="entry name" value="rpsB_bact"/>
    <property type="match status" value="1"/>
</dbReference>
<name>A0A523YQL6_UNCAE</name>
<proteinExistence type="inferred from homology"/>
<evidence type="ECO:0000313" key="7">
    <source>
        <dbReference type="Proteomes" id="UP000316925"/>
    </source>
</evidence>
<dbReference type="PANTHER" id="PTHR12534:SF0">
    <property type="entry name" value="SMALL RIBOSOMAL SUBUNIT PROTEIN US2M"/>
    <property type="match status" value="1"/>
</dbReference>
<dbReference type="GO" id="GO:0003735">
    <property type="term" value="F:structural constituent of ribosome"/>
    <property type="evidence" value="ECO:0007669"/>
    <property type="project" value="InterPro"/>
</dbReference>
<evidence type="ECO:0000313" key="6">
    <source>
        <dbReference type="EMBL" id="TET93805.1"/>
    </source>
</evidence>
<gene>
    <name evidence="6" type="primary">rpsB</name>
    <name evidence="6" type="ORF">E3J33_01170</name>
</gene>
<evidence type="ECO:0000256" key="3">
    <source>
        <dbReference type="ARBA" id="ARBA00023274"/>
    </source>
</evidence>
<dbReference type="CDD" id="cd01425">
    <property type="entry name" value="RPS2"/>
    <property type="match status" value="1"/>
</dbReference>
<dbReference type="Pfam" id="PF00318">
    <property type="entry name" value="Ribosomal_S2"/>
    <property type="match status" value="1"/>
</dbReference>
<keyword evidence="3" id="KW-0687">Ribonucleoprotein</keyword>
<dbReference type="HAMAP" id="MF_00291_B">
    <property type="entry name" value="Ribosomal_uS2_B"/>
    <property type="match status" value="1"/>
</dbReference>
<comment type="similarity">
    <text evidence="1">Belongs to the universal ribosomal protein uS2 family.</text>
</comment>
<dbReference type="FunFam" id="1.10.287.610:FF:000001">
    <property type="entry name" value="30S ribosomal protein S2"/>
    <property type="match status" value="1"/>
</dbReference>
<organism evidence="6 7">
    <name type="scientific">Aerophobetes bacterium</name>
    <dbReference type="NCBI Taxonomy" id="2030807"/>
    <lineage>
        <taxon>Bacteria</taxon>
        <taxon>Candidatus Aerophobota</taxon>
    </lineage>
</organism>
<dbReference type="SUPFAM" id="SSF52313">
    <property type="entry name" value="Ribosomal protein S2"/>
    <property type="match status" value="1"/>
</dbReference>
<feature type="non-terminal residue" evidence="6">
    <location>
        <position position="229"/>
    </location>
</feature>
<sequence length="229" mass="26101">MSTVTMKELLEAGAHFGHRRSAWNPKMKFYIYQERNQIHILDLSITVKKIEEACKFVRDLAAQGGAVLFVGTKQQAKKCVQEEAKRCGASYINNRWLGGFLTNFSTVKKRIDRLLELEKQEVEGEWEVLSKKEEMGFRRELEKLRRNLTGVKTVTTLPQALFVTDLKIEEIAVREARRLVIPIVAIVDSNGDPSLIDYLIPANDDAIKSIRLITSKIANAILEGKTLWE</sequence>
<evidence type="ECO:0000256" key="5">
    <source>
        <dbReference type="ARBA" id="ARBA00035518"/>
    </source>
</evidence>
<dbReference type="GO" id="GO:0022627">
    <property type="term" value="C:cytosolic small ribosomal subunit"/>
    <property type="evidence" value="ECO:0007669"/>
    <property type="project" value="TreeGrafter"/>
</dbReference>
<reference evidence="6 7" key="1">
    <citation type="submission" date="2019-03" db="EMBL/GenBank/DDBJ databases">
        <title>Metabolic potential of uncultured bacteria and archaea associated with petroleum seepage in deep-sea sediments.</title>
        <authorList>
            <person name="Dong X."/>
            <person name="Hubert C."/>
        </authorList>
    </citation>
    <scope>NUCLEOTIDE SEQUENCE [LARGE SCALE GENOMIC DNA]</scope>
    <source>
        <strain evidence="6">E29_bin28</strain>
    </source>
</reference>
<dbReference type="PROSITE" id="PS00962">
    <property type="entry name" value="RIBOSOMAL_S2_1"/>
    <property type="match status" value="1"/>
</dbReference>
<dbReference type="AlphaFoldDB" id="A0A523YQL6"/>
<dbReference type="Gene3D" id="3.40.50.10490">
    <property type="entry name" value="Glucose-6-phosphate isomerase like protein, domain 1"/>
    <property type="match status" value="1"/>
</dbReference>
<dbReference type="InterPro" id="IPR001865">
    <property type="entry name" value="Ribosomal_uS2"/>
</dbReference>
<protein>
    <recommendedName>
        <fullName evidence="4">Small ribosomal subunit protein uS2</fullName>
    </recommendedName>
    <alternativeName>
        <fullName evidence="5">30S ribosomal protein S2</fullName>
    </alternativeName>
</protein>
<comment type="caution">
    <text evidence="6">The sequence shown here is derived from an EMBL/GenBank/DDBJ whole genome shotgun (WGS) entry which is preliminary data.</text>
</comment>
<dbReference type="InterPro" id="IPR018130">
    <property type="entry name" value="Ribosomal_uS2_CS"/>
</dbReference>